<dbReference type="Proteomes" id="UP000652761">
    <property type="component" value="Unassembled WGS sequence"/>
</dbReference>
<gene>
    <name evidence="2" type="ORF">Taro_039969</name>
</gene>
<protein>
    <submittedName>
        <fullName evidence="2">Uncharacterized protein</fullName>
    </submittedName>
</protein>
<keyword evidence="3" id="KW-1185">Reference proteome</keyword>
<name>A0A843WRP2_COLES</name>
<comment type="caution">
    <text evidence="2">The sequence shown here is derived from an EMBL/GenBank/DDBJ whole genome shotgun (WGS) entry which is preliminary data.</text>
</comment>
<evidence type="ECO:0000256" key="1">
    <source>
        <dbReference type="SAM" id="MobiDB-lite"/>
    </source>
</evidence>
<organism evidence="2 3">
    <name type="scientific">Colocasia esculenta</name>
    <name type="common">Wild taro</name>
    <name type="synonym">Arum esculentum</name>
    <dbReference type="NCBI Taxonomy" id="4460"/>
    <lineage>
        <taxon>Eukaryota</taxon>
        <taxon>Viridiplantae</taxon>
        <taxon>Streptophyta</taxon>
        <taxon>Embryophyta</taxon>
        <taxon>Tracheophyta</taxon>
        <taxon>Spermatophyta</taxon>
        <taxon>Magnoliopsida</taxon>
        <taxon>Liliopsida</taxon>
        <taxon>Araceae</taxon>
        <taxon>Aroideae</taxon>
        <taxon>Colocasieae</taxon>
        <taxon>Colocasia</taxon>
    </lineage>
</organism>
<proteinExistence type="predicted"/>
<evidence type="ECO:0000313" key="2">
    <source>
        <dbReference type="EMBL" id="MQM07135.1"/>
    </source>
</evidence>
<accession>A0A843WRP2</accession>
<dbReference type="EMBL" id="NMUH01003803">
    <property type="protein sequence ID" value="MQM07135.1"/>
    <property type="molecule type" value="Genomic_DNA"/>
</dbReference>
<sequence length="154" mass="17192">MSNTWTTHSKSATGANAPHIIHVKHAHYMSSILQERNKCTSSHRSLPCTHKHVKQTMLTHVQAQGSSPYLRNAIKPPKNLESRRNPRNVPQTPRSNSPFPARSAATARITTFPRAPADRQNSRRSSRVKVGEEERKEKGKNRARVCLKNTGASG</sequence>
<reference evidence="2" key="1">
    <citation type="submission" date="2017-07" db="EMBL/GenBank/DDBJ databases">
        <title>Taro Niue Genome Assembly and Annotation.</title>
        <authorList>
            <person name="Atibalentja N."/>
            <person name="Keating K."/>
            <person name="Fields C.J."/>
        </authorList>
    </citation>
    <scope>NUCLEOTIDE SEQUENCE</scope>
    <source>
        <strain evidence="2">Niue_2</strain>
        <tissue evidence="2">Leaf</tissue>
    </source>
</reference>
<evidence type="ECO:0000313" key="3">
    <source>
        <dbReference type="Proteomes" id="UP000652761"/>
    </source>
</evidence>
<dbReference type="AlphaFoldDB" id="A0A843WRP2"/>
<feature type="region of interest" description="Disordered" evidence="1">
    <location>
        <begin position="61"/>
        <end position="154"/>
    </location>
</feature>
<feature type="compositionally biased region" description="Polar residues" evidence="1">
    <location>
        <begin position="88"/>
        <end position="98"/>
    </location>
</feature>